<feature type="transmembrane region" description="Helical" evidence="1">
    <location>
        <begin position="256"/>
        <end position="276"/>
    </location>
</feature>
<gene>
    <name evidence="2" type="ORF">GCM10022399_14300</name>
</gene>
<keyword evidence="3" id="KW-1185">Reference proteome</keyword>
<feature type="transmembrane region" description="Helical" evidence="1">
    <location>
        <begin position="138"/>
        <end position="159"/>
    </location>
</feature>
<feature type="transmembrane region" description="Helical" evidence="1">
    <location>
        <begin position="411"/>
        <end position="430"/>
    </location>
</feature>
<keyword evidence="1" id="KW-0472">Membrane</keyword>
<feature type="transmembrane region" description="Helical" evidence="1">
    <location>
        <begin position="198"/>
        <end position="221"/>
    </location>
</feature>
<proteinExistence type="predicted"/>
<protein>
    <recommendedName>
        <fullName evidence="4">Glycosyltransferase RgtA/B/C/D-like domain-containing protein</fullName>
    </recommendedName>
</protein>
<feature type="transmembrane region" description="Helical" evidence="1">
    <location>
        <begin position="107"/>
        <end position="126"/>
    </location>
</feature>
<reference evidence="3" key="1">
    <citation type="journal article" date="2019" name="Int. J. Syst. Evol. Microbiol.">
        <title>The Global Catalogue of Microorganisms (GCM) 10K type strain sequencing project: providing services to taxonomists for standard genome sequencing and annotation.</title>
        <authorList>
            <consortium name="The Broad Institute Genomics Platform"/>
            <consortium name="The Broad Institute Genome Sequencing Center for Infectious Disease"/>
            <person name="Wu L."/>
            <person name="Ma J."/>
        </authorList>
    </citation>
    <scope>NUCLEOTIDE SEQUENCE [LARGE SCALE GENOMIC DNA]</scope>
    <source>
        <strain evidence="3">JCM 17125</strain>
    </source>
</reference>
<sequence length="572" mass="58426">MALPVRRVVVPVLMLLVAVTLAVRARFGLDLGDGTHAVELAMRLARGDLPFRDEMNLQVLGAWPAVPFVWVWMHAVGLEGIVLASRVYFVVLAVAVAGLAWSAVRGFLGRWVAGLAALTAVVPTAYNLQLVGYNTTPALLYLVGGSSAAGAIARGSLGWGVLGGAAAVLGAMSHPVTTPAAVALLVVSLVLARGRVRAGLLAGAVAATAVVVGLAVAVWGIDHVRETLAFTTGYQREGVDRLGRLGTWLSYLGGELGRPAVLVALALGVTAAVALWRGSRLGGPVLVAAVAITTAHGLTRGASAATYTIGSWLSPVMALVLSLVLLPSALVAAACLRGMPARLLVIGVTPGLVGAPVVAAFTASSPRWGAVGACLAPAVLAVSACALTGLVRMGGPGVQQREEPAGTARTLVAAGVGLLVLGSLVAAHTATSFRDAPLDRLDAAAPSGAYAGLLTSQRRADEVAGAQAALRTCARPGSTVLAIGYPAAYLMGDVEFGSPVTWLGDFGASTSHVVRWLDARAVVPDCVVHPARWWAPQRPGGSVVDPLRDWVGDRYHETTSTTQLVVLGKNSG</sequence>
<evidence type="ECO:0008006" key="4">
    <source>
        <dbReference type="Google" id="ProtNLM"/>
    </source>
</evidence>
<dbReference type="RefSeq" id="WP_344943629.1">
    <property type="nucleotide sequence ID" value="NZ_BAABDC010000002.1"/>
</dbReference>
<keyword evidence="1" id="KW-0812">Transmembrane</keyword>
<evidence type="ECO:0000313" key="2">
    <source>
        <dbReference type="EMBL" id="GAA3698979.1"/>
    </source>
</evidence>
<dbReference type="EMBL" id="BAABDC010000002">
    <property type="protein sequence ID" value="GAA3698979.1"/>
    <property type="molecule type" value="Genomic_DNA"/>
</dbReference>
<feature type="transmembrane region" description="Helical" evidence="1">
    <location>
        <begin position="165"/>
        <end position="191"/>
    </location>
</feature>
<feature type="transmembrane region" description="Helical" evidence="1">
    <location>
        <begin position="316"/>
        <end position="336"/>
    </location>
</feature>
<comment type="caution">
    <text evidence="2">The sequence shown here is derived from an EMBL/GenBank/DDBJ whole genome shotgun (WGS) entry which is preliminary data.</text>
</comment>
<dbReference type="Proteomes" id="UP001501468">
    <property type="component" value="Unassembled WGS sequence"/>
</dbReference>
<accession>A0ABP7D3A0</accession>
<keyword evidence="1" id="KW-1133">Transmembrane helix</keyword>
<organism evidence="2 3">
    <name type="scientific">Terrabacter ginsenosidimutans</name>
    <dbReference type="NCBI Taxonomy" id="490575"/>
    <lineage>
        <taxon>Bacteria</taxon>
        <taxon>Bacillati</taxon>
        <taxon>Actinomycetota</taxon>
        <taxon>Actinomycetes</taxon>
        <taxon>Micrococcales</taxon>
        <taxon>Intrasporangiaceae</taxon>
        <taxon>Terrabacter</taxon>
    </lineage>
</organism>
<evidence type="ECO:0000256" key="1">
    <source>
        <dbReference type="SAM" id="Phobius"/>
    </source>
</evidence>
<evidence type="ECO:0000313" key="3">
    <source>
        <dbReference type="Proteomes" id="UP001501468"/>
    </source>
</evidence>
<feature type="transmembrane region" description="Helical" evidence="1">
    <location>
        <begin position="368"/>
        <end position="391"/>
    </location>
</feature>
<feature type="transmembrane region" description="Helical" evidence="1">
    <location>
        <begin position="285"/>
        <end position="310"/>
    </location>
</feature>
<feature type="transmembrane region" description="Helical" evidence="1">
    <location>
        <begin position="80"/>
        <end position="101"/>
    </location>
</feature>
<name>A0ABP7D3A0_9MICO</name>
<feature type="transmembrane region" description="Helical" evidence="1">
    <location>
        <begin position="343"/>
        <end position="362"/>
    </location>
</feature>
<feature type="transmembrane region" description="Helical" evidence="1">
    <location>
        <begin position="55"/>
        <end position="73"/>
    </location>
</feature>